<dbReference type="InParanoid" id="A0A6J2W0H0"/>
<dbReference type="InterPro" id="IPR004827">
    <property type="entry name" value="bZIP"/>
</dbReference>
<dbReference type="GO" id="GO:0005634">
    <property type="term" value="C:nucleus"/>
    <property type="evidence" value="ECO:0007669"/>
    <property type="project" value="TreeGrafter"/>
</dbReference>
<dbReference type="PRINTS" id="PR00042">
    <property type="entry name" value="LEUZIPPRFOS"/>
</dbReference>
<dbReference type="SMART" id="SM00338">
    <property type="entry name" value="BRLZ"/>
    <property type="match status" value="1"/>
</dbReference>
<evidence type="ECO:0000259" key="2">
    <source>
        <dbReference type="PROSITE" id="PS50217"/>
    </source>
</evidence>
<dbReference type="OrthoDB" id="5866312at2759"/>
<dbReference type="FunFam" id="1.20.5.170:FF:000006">
    <property type="entry name" value="fos-related antigen 2 isoform X1"/>
    <property type="match status" value="1"/>
</dbReference>
<dbReference type="SUPFAM" id="SSF57959">
    <property type="entry name" value="Leucine zipper domain"/>
    <property type="match status" value="1"/>
</dbReference>
<name>A0A6J2W0H0_CHACN</name>
<feature type="domain" description="BZIP" evidence="2">
    <location>
        <begin position="54"/>
        <end position="117"/>
    </location>
</feature>
<dbReference type="Gene3D" id="1.20.5.170">
    <property type="match status" value="1"/>
</dbReference>
<dbReference type="InterPro" id="IPR000837">
    <property type="entry name" value="AP-1"/>
</dbReference>
<dbReference type="Proteomes" id="UP000504632">
    <property type="component" value="Chromosome 8"/>
</dbReference>
<keyword evidence="3" id="KW-1185">Reference proteome</keyword>
<evidence type="ECO:0000256" key="1">
    <source>
        <dbReference type="SAM" id="Coils"/>
    </source>
</evidence>
<reference evidence="4" key="1">
    <citation type="submission" date="2025-08" db="UniProtKB">
        <authorList>
            <consortium name="RefSeq"/>
        </authorList>
    </citation>
    <scope>IDENTIFICATION</scope>
</reference>
<dbReference type="PANTHER" id="PTHR23351:SF52">
    <property type="entry name" value="PROTO-ONCOGENE C-FOS-RELATED"/>
    <property type="match status" value="1"/>
</dbReference>
<organism evidence="3 4">
    <name type="scientific">Chanos chanos</name>
    <name type="common">Milkfish</name>
    <name type="synonym">Mugil chanos</name>
    <dbReference type="NCBI Taxonomy" id="29144"/>
    <lineage>
        <taxon>Eukaryota</taxon>
        <taxon>Metazoa</taxon>
        <taxon>Chordata</taxon>
        <taxon>Craniata</taxon>
        <taxon>Vertebrata</taxon>
        <taxon>Euteleostomi</taxon>
        <taxon>Actinopterygii</taxon>
        <taxon>Neopterygii</taxon>
        <taxon>Teleostei</taxon>
        <taxon>Ostariophysi</taxon>
        <taxon>Gonorynchiformes</taxon>
        <taxon>Chanidae</taxon>
        <taxon>Chanos</taxon>
    </lineage>
</organism>
<evidence type="ECO:0000313" key="4">
    <source>
        <dbReference type="RefSeq" id="XP_030638810.1"/>
    </source>
</evidence>
<keyword evidence="1" id="KW-0175">Coiled coil</keyword>
<protein>
    <submittedName>
        <fullName evidence="4">Proto-oncogene c-Fos</fullName>
    </submittedName>
</protein>
<dbReference type="AlphaFoldDB" id="A0A6J2W0H0"/>
<proteinExistence type="predicted"/>
<dbReference type="GO" id="GO:0000978">
    <property type="term" value="F:RNA polymerase II cis-regulatory region sequence-specific DNA binding"/>
    <property type="evidence" value="ECO:0007669"/>
    <property type="project" value="TreeGrafter"/>
</dbReference>
<dbReference type="GeneID" id="115819394"/>
<dbReference type="PANTHER" id="PTHR23351">
    <property type="entry name" value="FOS TRANSCRIPTION FACTOR-RELATED"/>
    <property type="match status" value="1"/>
</dbReference>
<evidence type="ECO:0000313" key="3">
    <source>
        <dbReference type="Proteomes" id="UP000504632"/>
    </source>
</evidence>
<dbReference type="PROSITE" id="PS00036">
    <property type="entry name" value="BZIP_BASIC"/>
    <property type="match status" value="1"/>
</dbReference>
<dbReference type="GO" id="GO:0000981">
    <property type="term" value="F:DNA-binding transcription factor activity, RNA polymerase II-specific"/>
    <property type="evidence" value="ECO:0007669"/>
    <property type="project" value="TreeGrafter"/>
</dbReference>
<accession>A0A6J2W0H0</accession>
<dbReference type="Pfam" id="PF00170">
    <property type="entry name" value="bZIP_1"/>
    <property type="match status" value="1"/>
</dbReference>
<dbReference type="RefSeq" id="XP_030638810.1">
    <property type="nucleotide sequence ID" value="XM_030782950.1"/>
</dbReference>
<sequence>MVLACDITTAKYPAACGKHKRRRSTAQCSDVRIARRDSTVRRKCQKNQLSPEEEEKKRIRRERNKMAAAKCRNRRRELTNSLQAETDLLEEDQAALQAEISSLLKEREELELLLSAHKPHCKNPELLNPLEQSRVQEAHSSASLEILQHVPLTMEDLVSGPTPDPDVPLTGSALGVISGNSDILLCSSAEVEGAELEVEVEVELGVKKVTGGVKERDDDTRLSVPDVDLGCCSLGLTEWESLYQTMAETLEPLTCAGHTCASLETHTCASHTLSLLGFTSFEFDSEEGEGGEKAKTDGKRSELFTDILNSPTLVSL</sequence>
<gene>
    <name evidence="4" type="primary">LOC115819394</name>
</gene>
<dbReference type="CDD" id="cd14721">
    <property type="entry name" value="bZIP_Fos"/>
    <property type="match status" value="1"/>
</dbReference>
<dbReference type="InterPro" id="IPR046347">
    <property type="entry name" value="bZIP_sf"/>
</dbReference>
<dbReference type="PROSITE" id="PS50217">
    <property type="entry name" value="BZIP"/>
    <property type="match status" value="1"/>
</dbReference>
<feature type="coiled-coil region" evidence="1">
    <location>
        <begin position="52"/>
        <end position="113"/>
    </location>
</feature>